<organism evidence="8 9">
    <name type="scientific">Pichia kluyveri</name>
    <name type="common">Yeast</name>
    <dbReference type="NCBI Taxonomy" id="36015"/>
    <lineage>
        <taxon>Eukaryota</taxon>
        <taxon>Fungi</taxon>
        <taxon>Dikarya</taxon>
        <taxon>Ascomycota</taxon>
        <taxon>Saccharomycotina</taxon>
        <taxon>Pichiomycetes</taxon>
        <taxon>Pichiales</taxon>
        <taxon>Pichiaceae</taxon>
        <taxon>Pichia</taxon>
    </lineage>
</organism>
<feature type="binding site" evidence="6">
    <location>
        <position position="187"/>
    </location>
    <ligand>
        <name>FAD</name>
        <dbReference type="ChEBI" id="CHEBI:57692"/>
    </ligand>
</feature>
<dbReference type="Gene3D" id="3.40.50.720">
    <property type="entry name" value="NAD(P)-binding Rossmann-like Domain"/>
    <property type="match status" value="1"/>
</dbReference>
<evidence type="ECO:0000259" key="7">
    <source>
        <dbReference type="Pfam" id="PF01266"/>
    </source>
</evidence>
<dbReference type="Pfam" id="PF01266">
    <property type="entry name" value="DAO"/>
    <property type="match status" value="1"/>
</dbReference>
<protein>
    <recommendedName>
        <fullName evidence="7">FAD dependent oxidoreductase domain-containing protein</fullName>
    </recommendedName>
</protein>
<dbReference type="InterPro" id="IPR006076">
    <property type="entry name" value="FAD-dep_OxRdtase"/>
</dbReference>
<evidence type="ECO:0000313" key="9">
    <source>
        <dbReference type="Proteomes" id="UP001378960"/>
    </source>
</evidence>
<evidence type="ECO:0000256" key="4">
    <source>
        <dbReference type="ARBA" id="ARBA00022827"/>
    </source>
</evidence>
<evidence type="ECO:0000256" key="3">
    <source>
        <dbReference type="ARBA" id="ARBA00022630"/>
    </source>
</evidence>
<dbReference type="SUPFAM" id="SSF54373">
    <property type="entry name" value="FAD-linked reductases, C-terminal domain"/>
    <property type="match status" value="1"/>
</dbReference>
<feature type="binding site" evidence="6">
    <location>
        <position position="326"/>
    </location>
    <ligand>
        <name>D-dopa</name>
        <dbReference type="ChEBI" id="CHEBI:149689"/>
    </ligand>
</feature>
<evidence type="ECO:0000256" key="6">
    <source>
        <dbReference type="PIRSR" id="PIRSR000189-1"/>
    </source>
</evidence>
<dbReference type="PANTHER" id="PTHR11530">
    <property type="entry name" value="D-AMINO ACID OXIDASE"/>
    <property type="match status" value="1"/>
</dbReference>
<feature type="binding site" evidence="6">
    <location>
        <begin position="45"/>
        <end position="46"/>
    </location>
    <ligand>
        <name>FAD</name>
        <dbReference type="ChEBI" id="CHEBI:57692"/>
    </ligand>
</feature>
<name>A0AAV5QXZ2_PICKL</name>
<reference evidence="8 9" key="1">
    <citation type="journal article" date="2023" name="Elife">
        <title>Identification of key yeast species and microbe-microbe interactions impacting larval growth of Drosophila in the wild.</title>
        <authorList>
            <person name="Mure A."/>
            <person name="Sugiura Y."/>
            <person name="Maeda R."/>
            <person name="Honda K."/>
            <person name="Sakurai N."/>
            <person name="Takahashi Y."/>
            <person name="Watada M."/>
            <person name="Katoh T."/>
            <person name="Gotoh A."/>
            <person name="Gotoh Y."/>
            <person name="Taniguchi I."/>
            <person name="Nakamura K."/>
            <person name="Hayashi T."/>
            <person name="Katayama T."/>
            <person name="Uemura T."/>
            <person name="Hattori Y."/>
        </authorList>
    </citation>
    <scope>NUCLEOTIDE SEQUENCE [LARGE SCALE GENOMIC DNA]</scope>
    <source>
        <strain evidence="8 9">PK-24</strain>
    </source>
</reference>
<dbReference type="Gene3D" id="3.30.9.10">
    <property type="entry name" value="D-Amino Acid Oxidase, subunit A, domain 2"/>
    <property type="match status" value="1"/>
</dbReference>
<dbReference type="Proteomes" id="UP001378960">
    <property type="component" value="Unassembled WGS sequence"/>
</dbReference>
<comment type="similarity">
    <text evidence="2">Belongs to the DAMOX/DASOX family.</text>
</comment>
<evidence type="ECO:0000256" key="1">
    <source>
        <dbReference type="ARBA" id="ARBA00001974"/>
    </source>
</evidence>
<comment type="cofactor">
    <cofactor evidence="1 6">
        <name>FAD</name>
        <dbReference type="ChEBI" id="CHEBI:57692"/>
    </cofactor>
</comment>
<sequence>MIVIVGGGIIGISTAYRIAELQPNAEITIISKDLPESGLLNPFYTSSKAGAHFRPFPSKNEYELRDSKLTHETYKQFKKLSKLHPETSIKFMKCIDYIEYDNKLYESLSEGYTEIVEDFQIIPKCELPNNVKFGASYNSFCVNPHVYMEFMLQSLKMRQRINIIQREIYSLREVSMMYPNSTLFNCTGNGLLYDGSYDLKCYSIRGQTLLIRPPLENYELCNSRSITYQLSNGEWSFVIPRPLDGGIILGGTKNENLTNDKPIEDETKSLINNAISRFPELFNDKGELDILRINVGFRPARKTGVRIEREVIDRSTTIIHVYGFGGSGIEMSWGAAVKAVELLEMSSSNSNKSKF</sequence>
<evidence type="ECO:0000256" key="2">
    <source>
        <dbReference type="ARBA" id="ARBA00006730"/>
    </source>
</evidence>
<keyword evidence="3" id="KW-0285">Flavoprotein</keyword>
<comment type="caution">
    <text evidence="8">The sequence shown here is derived from an EMBL/GenBank/DDBJ whole genome shotgun (WGS) entry which is preliminary data.</text>
</comment>
<dbReference type="GO" id="GO:0071949">
    <property type="term" value="F:FAD binding"/>
    <property type="evidence" value="ECO:0007669"/>
    <property type="project" value="InterPro"/>
</dbReference>
<accession>A0AAV5QXZ2</accession>
<gene>
    <name evidence="8" type="ORF">DAPK24_003680</name>
</gene>
<keyword evidence="9" id="KW-1185">Reference proteome</keyword>
<keyword evidence="4 6" id="KW-0274">FAD</keyword>
<feature type="binding site" evidence="6">
    <location>
        <position position="298"/>
    </location>
    <ligand>
        <name>D-dopa</name>
        <dbReference type="ChEBI" id="CHEBI:149689"/>
    </ligand>
</feature>
<dbReference type="AlphaFoldDB" id="A0AAV5QXZ2"/>
<dbReference type="PIRSF" id="PIRSF000189">
    <property type="entry name" value="D-aa_oxidase"/>
    <property type="match status" value="1"/>
</dbReference>
<evidence type="ECO:0000313" key="8">
    <source>
        <dbReference type="EMBL" id="GMM43793.1"/>
    </source>
</evidence>
<dbReference type="InterPro" id="IPR023209">
    <property type="entry name" value="DAO"/>
</dbReference>
<dbReference type="GO" id="GO:0003884">
    <property type="term" value="F:D-amino-acid oxidase activity"/>
    <property type="evidence" value="ECO:0007669"/>
    <property type="project" value="InterPro"/>
</dbReference>
<proteinExistence type="inferred from homology"/>
<feature type="domain" description="FAD dependent oxidoreductase" evidence="7">
    <location>
        <begin position="2"/>
        <end position="340"/>
    </location>
</feature>
<dbReference type="EMBL" id="BTGB01000001">
    <property type="protein sequence ID" value="GMM43793.1"/>
    <property type="molecule type" value="Genomic_DNA"/>
</dbReference>
<dbReference type="SUPFAM" id="SSF51971">
    <property type="entry name" value="Nucleotide-binding domain"/>
    <property type="match status" value="1"/>
</dbReference>
<dbReference type="GO" id="GO:0019478">
    <property type="term" value="P:D-amino acid catabolic process"/>
    <property type="evidence" value="ECO:0007669"/>
    <property type="project" value="TreeGrafter"/>
</dbReference>
<dbReference type="GO" id="GO:0005737">
    <property type="term" value="C:cytoplasm"/>
    <property type="evidence" value="ECO:0007669"/>
    <property type="project" value="TreeGrafter"/>
</dbReference>
<keyword evidence="5" id="KW-0560">Oxidoreductase</keyword>
<dbReference type="PANTHER" id="PTHR11530:SF26">
    <property type="entry name" value="FAD DEPENDENT OXIDOREDUCTASE SUPERFAMILY (AFU_ORTHOLOGUE AFUA_5G13940)"/>
    <property type="match status" value="1"/>
</dbReference>
<evidence type="ECO:0000256" key="5">
    <source>
        <dbReference type="ARBA" id="ARBA00023002"/>
    </source>
</evidence>